<evidence type="ECO:0000256" key="1">
    <source>
        <dbReference type="SAM" id="MobiDB-lite"/>
    </source>
</evidence>
<protein>
    <submittedName>
        <fullName evidence="2">Uncharacterized protein</fullName>
    </submittedName>
</protein>
<sequence>MCTLQDELASFKKEIFDFLSTYEGDIKSLTRKELEKPFLEKYGKQVKQHRDVIKAHQIKTRPKKKKKNVDRFCISQGLMQTQVQQQSANKKCDDKRVTQQEKDGNVPCSTLIKYNTLLLPKQRQQEEKNHNVQRACADINRMQPKPLENVPKRRKSDNKENYHLNENSQTAIHNADKTHNGATLDHKSSLLQDEAKEQLIRRVSAVPKQSLNPIIIIIIIIINNIKI</sequence>
<dbReference type="EMBL" id="ASPP01019642">
    <property type="protein sequence ID" value="ETO14936.1"/>
    <property type="molecule type" value="Genomic_DNA"/>
</dbReference>
<proteinExistence type="predicted"/>
<gene>
    <name evidence="2" type="ORF">RFI_22432</name>
</gene>
<accession>X6MMS1</accession>
<dbReference type="AlphaFoldDB" id="X6MMS1"/>
<feature type="region of interest" description="Disordered" evidence="1">
    <location>
        <begin position="123"/>
        <end position="160"/>
    </location>
</feature>
<evidence type="ECO:0000313" key="3">
    <source>
        <dbReference type="Proteomes" id="UP000023152"/>
    </source>
</evidence>
<evidence type="ECO:0000313" key="2">
    <source>
        <dbReference type="EMBL" id="ETO14936.1"/>
    </source>
</evidence>
<comment type="caution">
    <text evidence="2">The sequence shown here is derived from an EMBL/GenBank/DDBJ whole genome shotgun (WGS) entry which is preliminary data.</text>
</comment>
<keyword evidence="3" id="KW-1185">Reference proteome</keyword>
<name>X6MMS1_RETFI</name>
<organism evidence="2 3">
    <name type="scientific">Reticulomyxa filosa</name>
    <dbReference type="NCBI Taxonomy" id="46433"/>
    <lineage>
        <taxon>Eukaryota</taxon>
        <taxon>Sar</taxon>
        <taxon>Rhizaria</taxon>
        <taxon>Retaria</taxon>
        <taxon>Foraminifera</taxon>
        <taxon>Monothalamids</taxon>
        <taxon>Reticulomyxidae</taxon>
        <taxon>Reticulomyxa</taxon>
    </lineage>
</organism>
<dbReference type="Proteomes" id="UP000023152">
    <property type="component" value="Unassembled WGS sequence"/>
</dbReference>
<reference evidence="2 3" key="1">
    <citation type="journal article" date="2013" name="Curr. Biol.">
        <title>The Genome of the Foraminiferan Reticulomyxa filosa.</title>
        <authorList>
            <person name="Glockner G."/>
            <person name="Hulsmann N."/>
            <person name="Schleicher M."/>
            <person name="Noegel A.A."/>
            <person name="Eichinger L."/>
            <person name="Gallinger C."/>
            <person name="Pawlowski J."/>
            <person name="Sierra R."/>
            <person name="Euteneuer U."/>
            <person name="Pillet L."/>
            <person name="Moustafa A."/>
            <person name="Platzer M."/>
            <person name="Groth M."/>
            <person name="Szafranski K."/>
            <person name="Schliwa M."/>
        </authorList>
    </citation>
    <scope>NUCLEOTIDE SEQUENCE [LARGE SCALE GENOMIC DNA]</scope>
</reference>